<dbReference type="EMBL" id="CM015712">
    <property type="protein sequence ID" value="KAF3707294.1"/>
    <property type="molecule type" value="Genomic_DNA"/>
</dbReference>
<evidence type="ECO:0000313" key="2">
    <source>
        <dbReference type="Proteomes" id="UP000503349"/>
    </source>
</evidence>
<evidence type="ECO:0000313" key="1">
    <source>
        <dbReference type="EMBL" id="KAF3707294.1"/>
    </source>
</evidence>
<reference evidence="2" key="2">
    <citation type="submission" date="2019-02" db="EMBL/GenBank/DDBJ databases">
        <title>Opniocepnalus argus Var Kimnra genome.</title>
        <authorList>
            <person name="Zhou C."/>
            <person name="Xiao S."/>
        </authorList>
    </citation>
    <scope>NUCLEOTIDE SEQUENCE [LARGE SCALE GENOMIC DNA]</scope>
</reference>
<protein>
    <submittedName>
        <fullName evidence="1">Uncharacterized protein</fullName>
    </submittedName>
</protein>
<keyword evidence="2" id="KW-1185">Reference proteome</keyword>
<dbReference type="AlphaFoldDB" id="A0A6G1QXR4"/>
<organism evidence="1 2">
    <name type="scientific">Channa argus</name>
    <name type="common">Northern snakehead</name>
    <name type="synonym">Ophicephalus argus</name>
    <dbReference type="NCBI Taxonomy" id="215402"/>
    <lineage>
        <taxon>Eukaryota</taxon>
        <taxon>Metazoa</taxon>
        <taxon>Chordata</taxon>
        <taxon>Craniata</taxon>
        <taxon>Vertebrata</taxon>
        <taxon>Euteleostomi</taxon>
        <taxon>Actinopterygii</taxon>
        <taxon>Neopterygii</taxon>
        <taxon>Teleostei</taxon>
        <taxon>Neoteleostei</taxon>
        <taxon>Acanthomorphata</taxon>
        <taxon>Anabantaria</taxon>
        <taxon>Anabantiformes</taxon>
        <taxon>Channoidei</taxon>
        <taxon>Channidae</taxon>
        <taxon>Channa</taxon>
    </lineage>
</organism>
<gene>
    <name evidence="1" type="ORF">EXN66_Car000467</name>
</gene>
<sequence length="62" mass="6778">MHLGREVKSFISYSGLTCHLTGRFLLLFLQFTCSIYIKYATGTLSVGCTTDKLDTAVGHACS</sequence>
<name>A0A6G1QXR4_CHAAH</name>
<accession>A0A6G1QXR4</accession>
<dbReference type="Proteomes" id="UP000503349">
    <property type="component" value="Chromosome 1"/>
</dbReference>
<reference evidence="1 2" key="1">
    <citation type="submission" date="2019-02" db="EMBL/GenBank/DDBJ databases">
        <title>Opniocepnalus argus genome.</title>
        <authorList>
            <person name="Zhou C."/>
            <person name="Xiao S."/>
        </authorList>
    </citation>
    <scope>NUCLEOTIDE SEQUENCE [LARGE SCALE GENOMIC DNA]</scope>
    <source>
        <strain evidence="1">OARG1902GOOAL</strain>
        <tissue evidence="1">Muscle</tissue>
    </source>
</reference>
<proteinExistence type="predicted"/>